<comment type="caution">
    <text evidence="7">The sequence shown here is derived from an EMBL/GenBank/DDBJ whole genome shotgun (WGS) entry which is preliminary data.</text>
</comment>
<dbReference type="PANTHER" id="PTHR30055">
    <property type="entry name" value="HTH-TYPE TRANSCRIPTIONAL REGULATOR RUTR"/>
    <property type="match status" value="1"/>
</dbReference>
<evidence type="ECO:0000313" key="7">
    <source>
        <dbReference type="EMBL" id="PFG47112.1"/>
    </source>
</evidence>
<protein>
    <submittedName>
        <fullName evidence="7">TetR family transcriptional regulator</fullName>
    </submittedName>
</protein>
<keyword evidence="1" id="KW-0805">Transcription regulation</keyword>
<sequence>MNPRWRPGDETGRAGARVWRRGSKNKEMPEEIEVGAPRTRNRWGEGDRLRGEILDAASRLLSELDGEDGLTIRGVARAVGIAPASIYQHFTDRAALVAGLIRYEFARLRVLMEAAEAQVGPEDVVGRVRALIHAYCRFAMDHPGHYRLMTANGSSRQSPDARPVGPLVEILDLLNAAFARCGEAGVPLRVPVERAGVIAFVGAHGRVALFHTSAAHTGPDAVLAFADELVDLVFA</sequence>
<dbReference type="Pfam" id="PF13305">
    <property type="entry name" value="TetR_C_33"/>
    <property type="match status" value="1"/>
</dbReference>
<dbReference type="InterPro" id="IPR036271">
    <property type="entry name" value="Tet_transcr_reg_TetR-rel_C_sf"/>
</dbReference>
<keyword evidence="2 4" id="KW-0238">DNA-binding</keyword>
<dbReference type="Pfam" id="PF00440">
    <property type="entry name" value="TetR_N"/>
    <property type="match status" value="1"/>
</dbReference>
<dbReference type="GO" id="GO:0003700">
    <property type="term" value="F:DNA-binding transcription factor activity"/>
    <property type="evidence" value="ECO:0007669"/>
    <property type="project" value="TreeGrafter"/>
</dbReference>
<dbReference type="GO" id="GO:0000976">
    <property type="term" value="F:transcription cis-regulatory region binding"/>
    <property type="evidence" value="ECO:0007669"/>
    <property type="project" value="TreeGrafter"/>
</dbReference>
<evidence type="ECO:0000256" key="4">
    <source>
        <dbReference type="PROSITE-ProRule" id="PRU00335"/>
    </source>
</evidence>
<gene>
    <name evidence="7" type="ORF">ATK36_2131</name>
</gene>
<dbReference type="AlphaFoldDB" id="A0A2A9F986"/>
<evidence type="ECO:0000256" key="3">
    <source>
        <dbReference type="ARBA" id="ARBA00023163"/>
    </source>
</evidence>
<dbReference type="Proteomes" id="UP000243542">
    <property type="component" value="Unassembled WGS sequence"/>
</dbReference>
<proteinExistence type="predicted"/>
<dbReference type="InterPro" id="IPR025996">
    <property type="entry name" value="MT1864/Rv1816-like_C"/>
</dbReference>
<dbReference type="PANTHER" id="PTHR30055:SF209">
    <property type="entry name" value="POSSIBLE TRANSCRIPTIONAL REGULATORY PROTEIN (PROBABLY TETR-FAMILY)"/>
    <property type="match status" value="1"/>
</dbReference>
<evidence type="ECO:0000256" key="5">
    <source>
        <dbReference type="SAM" id="MobiDB-lite"/>
    </source>
</evidence>
<keyword evidence="3" id="KW-0804">Transcription</keyword>
<organism evidence="7 8">
    <name type="scientific">Amycolatopsis sulphurea</name>
    <dbReference type="NCBI Taxonomy" id="76022"/>
    <lineage>
        <taxon>Bacteria</taxon>
        <taxon>Bacillati</taxon>
        <taxon>Actinomycetota</taxon>
        <taxon>Actinomycetes</taxon>
        <taxon>Pseudonocardiales</taxon>
        <taxon>Pseudonocardiaceae</taxon>
        <taxon>Amycolatopsis</taxon>
    </lineage>
</organism>
<dbReference type="SUPFAM" id="SSF46689">
    <property type="entry name" value="Homeodomain-like"/>
    <property type="match status" value="1"/>
</dbReference>
<feature type="compositionally biased region" description="Basic and acidic residues" evidence="5">
    <location>
        <begin position="1"/>
        <end position="12"/>
    </location>
</feature>
<evidence type="ECO:0000256" key="1">
    <source>
        <dbReference type="ARBA" id="ARBA00023015"/>
    </source>
</evidence>
<feature type="region of interest" description="Disordered" evidence="5">
    <location>
        <begin position="1"/>
        <end position="29"/>
    </location>
</feature>
<reference evidence="7 8" key="1">
    <citation type="submission" date="2017-10" db="EMBL/GenBank/DDBJ databases">
        <title>Sequencing the genomes of 1000 actinobacteria strains.</title>
        <authorList>
            <person name="Klenk H.-P."/>
        </authorList>
    </citation>
    <scope>NUCLEOTIDE SEQUENCE [LARGE SCALE GENOMIC DNA]</scope>
    <source>
        <strain evidence="7 8">DSM 46092</strain>
    </source>
</reference>
<dbReference type="InterPro" id="IPR050109">
    <property type="entry name" value="HTH-type_TetR-like_transc_reg"/>
</dbReference>
<keyword evidence="8" id="KW-1185">Reference proteome</keyword>
<dbReference type="SUPFAM" id="SSF48498">
    <property type="entry name" value="Tetracyclin repressor-like, C-terminal domain"/>
    <property type="match status" value="1"/>
</dbReference>
<evidence type="ECO:0000313" key="8">
    <source>
        <dbReference type="Proteomes" id="UP000243542"/>
    </source>
</evidence>
<accession>A0A2A9F986</accession>
<feature type="DNA-binding region" description="H-T-H motif" evidence="4">
    <location>
        <begin position="71"/>
        <end position="90"/>
    </location>
</feature>
<dbReference type="EMBL" id="PDJK01000002">
    <property type="protein sequence ID" value="PFG47112.1"/>
    <property type="molecule type" value="Genomic_DNA"/>
</dbReference>
<evidence type="ECO:0000256" key="2">
    <source>
        <dbReference type="ARBA" id="ARBA00023125"/>
    </source>
</evidence>
<dbReference type="InterPro" id="IPR001647">
    <property type="entry name" value="HTH_TetR"/>
</dbReference>
<feature type="domain" description="HTH tetR-type" evidence="6">
    <location>
        <begin position="47"/>
        <end position="108"/>
    </location>
</feature>
<dbReference type="PROSITE" id="PS50977">
    <property type="entry name" value="HTH_TETR_2"/>
    <property type="match status" value="1"/>
</dbReference>
<name>A0A2A9F986_9PSEU</name>
<evidence type="ECO:0000259" key="6">
    <source>
        <dbReference type="PROSITE" id="PS50977"/>
    </source>
</evidence>
<dbReference type="Gene3D" id="1.10.357.10">
    <property type="entry name" value="Tetracycline Repressor, domain 2"/>
    <property type="match status" value="1"/>
</dbReference>
<dbReference type="InterPro" id="IPR009057">
    <property type="entry name" value="Homeodomain-like_sf"/>
</dbReference>